<keyword evidence="5" id="KW-0813">Transport</keyword>
<keyword evidence="12" id="KW-0496">Mitochondrion</keyword>
<evidence type="ECO:0000256" key="13">
    <source>
        <dbReference type="ARBA" id="ARBA00023136"/>
    </source>
</evidence>
<organism evidence="18 19">
    <name type="scientific">Colletotrichum asianum</name>
    <dbReference type="NCBI Taxonomy" id="702518"/>
    <lineage>
        <taxon>Eukaryota</taxon>
        <taxon>Fungi</taxon>
        <taxon>Dikarya</taxon>
        <taxon>Ascomycota</taxon>
        <taxon>Pezizomycotina</taxon>
        <taxon>Sordariomycetes</taxon>
        <taxon>Hypocreomycetidae</taxon>
        <taxon>Glomerellales</taxon>
        <taxon>Glomerellaceae</taxon>
        <taxon>Colletotrichum</taxon>
        <taxon>Colletotrichum gloeosporioides species complex</taxon>
    </lineage>
</organism>
<evidence type="ECO:0000256" key="10">
    <source>
        <dbReference type="ARBA" id="ARBA00022837"/>
    </source>
</evidence>
<feature type="repeat" description="Solcar" evidence="14">
    <location>
        <begin position="465"/>
        <end position="554"/>
    </location>
</feature>
<keyword evidence="19" id="KW-1185">Reference proteome</keyword>
<evidence type="ECO:0000256" key="15">
    <source>
        <dbReference type="SAM" id="MobiDB-lite"/>
    </source>
</evidence>
<feature type="transmembrane region" description="Helical" evidence="16">
    <location>
        <begin position="575"/>
        <end position="595"/>
    </location>
</feature>
<evidence type="ECO:0000256" key="8">
    <source>
        <dbReference type="ARBA" id="ARBA00022737"/>
    </source>
</evidence>
<evidence type="ECO:0000256" key="11">
    <source>
        <dbReference type="ARBA" id="ARBA00022989"/>
    </source>
</evidence>
<dbReference type="PROSITE" id="PS50920">
    <property type="entry name" value="SOLCAR"/>
    <property type="match status" value="3"/>
</dbReference>
<dbReference type="GO" id="GO:0005743">
    <property type="term" value="C:mitochondrial inner membrane"/>
    <property type="evidence" value="ECO:0007669"/>
    <property type="project" value="UniProtKB-SubCell"/>
</dbReference>
<feature type="domain" description="EF-hand" evidence="17">
    <location>
        <begin position="58"/>
        <end position="88"/>
    </location>
</feature>
<evidence type="ECO:0000256" key="3">
    <source>
        <dbReference type="ARBA" id="ARBA00006375"/>
    </source>
</evidence>
<evidence type="ECO:0000313" key="19">
    <source>
        <dbReference type="Proteomes" id="UP000434172"/>
    </source>
</evidence>
<proteinExistence type="inferred from homology"/>
<evidence type="ECO:0000256" key="6">
    <source>
        <dbReference type="ARBA" id="ARBA00022692"/>
    </source>
</evidence>
<comment type="similarity">
    <text evidence="3">Belongs to the mitochondrial carrier (TC 2.A.29) family.</text>
</comment>
<feature type="region of interest" description="Disordered" evidence="15">
    <location>
        <begin position="805"/>
        <end position="880"/>
    </location>
</feature>
<feature type="compositionally biased region" description="Low complexity" evidence="15">
    <location>
        <begin position="822"/>
        <end position="836"/>
    </location>
</feature>
<dbReference type="EMBL" id="WOWK01000112">
    <property type="protein sequence ID" value="KAF0318302.1"/>
    <property type="molecule type" value="Genomic_DNA"/>
</dbReference>
<feature type="compositionally biased region" description="Basic and acidic residues" evidence="15">
    <location>
        <begin position="763"/>
        <end position="774"/>
    </location>
</feature>
<feature type="compositionally biased region" description="Polar residues" evidence="15">
    <location>
        <begin position="245"/>
        <end position="278"/>
    </location>
</feature>
<feature type="compositionally biased region" description="Polar residues" evidence="15">
    <location>
        <begin position="808"/>
        <end position="821"/>
    </location>
</feature>
<feature type="compositionally biased region" description="Polar residues" evidence="15">
    <location>
        <begin position="998"/>
        <end position="1007"/>
    </location>
</feature>
<evidence type="ECO:0000256" key="14">
    <source>
        <dbReference type="PROSITE-ProRule" id="PRU00282"/>
    </source>
</evidence>
<feature type="domain" description="EF-hand" evidence="17">
    <location>
        <begin position="125"/>
        <end position="160"/>
    </location>
</feature>
<keyword evidence="10" id="KW-0106">Calcium</keyword>
<evidence type="ECO:0000256" key="5">
    <source>
        <dbReference type="ARBA" id="ARBA00022448"/>
    </source>
</evidence>
<comment type="caution">
    <text evidence="18">The sequence shown here is derived from an EMBL/GenBank/DDBJ whole genome shotgun (WGS) entry which is preliminary data.</text>
</comment>
<dbReference type="InterPro" id="IPR018247">
    <property type="entry name" value="EF_Hand_1_Ca_BS"/>
</dbReference>
<feature type="domain" description="EF-hand" evidence="17">
    <location>
        <begin position="20"/>
        <end position="55"/>
    </location>
</feature>
<feature type="transmembrane region" description="Helical" evidence="16">
    <location>
        <begin position="942"/>
        <end position="962"/>
    </location>
</feature>
<feature type="compositionally biased region" description="Low complexity" evidence="15">
    <location>
        <begin position="708"/>
        <end position="720"/>
    </location>
</feature>
<feature type="region of interest" description="Disordered" evidence="15">
    <location>
        <begin position="966"/>
        <end position="1020"/>
    </location>
</feature>
<keyword evidence="13 14" id="KW-0472">Membrane</keyword>
<dbReference type="InterPro" id="IPR002048">
    <property type="entry name" value="EF_hand_dom"/>
</dbReference>
<feature type="region of interest" description="Disordered" evidence="15">
    <location>
        <begin position="684"/>
        <end position="790"/>
    </location>
</feature>
<dbReference type="OrthoDB" id="270584at2759"/>
<dbReference type="InterPro" id="IPR002067">
    <property type="entry name" value="MCP"/>
</dbReference>
<evidence type="ECO:0000256" key="16">
    <source>
        <dbReference type="SAM" id="Phobius"/>
    </source>
</evidence>
<evidence type="ECO:0000313" key="18">
    <source>
        <dbReference type="EMBL" id="KAF0318302.1"/>
    </source>
</evidence>
<keyword evidence="8" id="KW-0677">Repeat</keyword>
<dbReference type="Gene3D" id="1.10.238.10">
    <property type="entry name" value="EF-hand"/>
    <property type="match status" value="2"/>
</dbReference>
<dbReference type="PROSITE" id="PS50222">
    <property type="entry name" value="EF_HAND_2"/>
    <property type="match status" value="4"/>
</dbReference>
<dbReference type="FunFam" id="1.50.40.10:FF:000016">
    <property type="entry name" value="Solute carrier family 25 member 23"/>
    <property type="match status" value="1"/>
</dbReference>
<dbReference type="PRINTS" id="PR00926">
    <property type="entry name" value="MITOCARRIER"/>
</dbReference>
<feature type="repeat" description="Solcar" evidence="14">
    <location>
        <begin position="572"/>
        <end position="661"/>
    </location>
</feature>
<dbReference type="SUPFAM" id="SSF103506">
    <property type="entry name" value="Mitochondrial carrier"/>
    <property type="match status" value="1"/>
</dbReference>
<reference evidence="18 19" key="1">
    <citation type="submission" date="2019-12" db="EMBL/GenBank/DDBJ databases">
        <title>A genome sequence resource for the geographically widespread anthracnose pathogen Colletotrichum asianum.</title>
        <authorList>
            <person name="Meng Y."/>
        </authorList>
    </citation>
    <scope>NUCLEOTIDE SEQUENCE [LARGE SCALE GENOMIC DNA]</scope>
    <source>
        <strain evidence="18 19">ICMP 18580</strain>
    </source>
</reference>
<dbReference type="SMART" id="SM00054">
    <property type="entry name" value="EFh"/>
    <property type="match status" value="4"/>
</dbReference>
<dbReference type="PROSITE" id="PS00018">
    <property type="entry name" value="EF_HAND_1"/>
    <property type="match status" value="2"/>
</dbReference>
<dbReference type="Gene3D" id="1.50.40.10">
    <property type="entry name" value="Mitochondrial carrier domain"/>
    <property type="match status" value="1"/>
</dbReference>
<feature type="region of interest" description="Disordered" evidence="15">
    <location>
        <begin position="216"/>
        <end position="278"/>
    </location>
</feature>
<keyword evidence="7" id="KW-0479">Metal-binding</keyword>
<dbReference type="PANTHER" id="PTHR24089">
    <property type="entry name" value="SOLUTE CARRIER FAMILY 25"/>
    <property type="match status" value="1"/>
</dbReference>
<gene>
    <name evidence="18" type="ORF">GQ607_014428</name>
</gene>
<evidence type="ECO:0000256" key="7">
    <source>
        <dbReference type="ARBA" id="ARBA00022723"/>
    </source>
</evidence>
<keyword evidence="11 16" id="KW-1133">Transmembrane helix</keyword>
<name>A0A8H3W4X9_9PEZI</name>
<comment type="function">
    <text evidence="1">Mitochondrial transporter that mediates uptake of thiamine pyrophosphate (ThPP) into mitochondria.</text>
</comment>
<evidence type="ECO:0000256" key="12">
    <source>
        <dbReference type="ARBA" id="ARBA00023128"/>
    </source>
</evidence>
<keyword evidence="6 14" id="KW-0812">Transmembrane</keyword>
<dbReference type="Pfam" id="PF00153">
    <property type="entry name" value="Mito_carr"/>
    <property type="match status" value="3"/>
</dbReference>
<protein>
    <recommendedName>
        <fullName evidence="4">Mitochondrial thiamine pyrophosphate carrier 1</fullName>
    </recommendedName>
</protein>
<dbReference type="CDD" id="cd00051">
    <property type="entry name" value="EFh"/>
    <property type="match status" value="1"/>
</dbReference>
<feature type="domain" description="EF-hand" evidence="17">
    <location>
        <begin position="89"/>
        <end position="124"/>
    </location>
</feature>
<keyword evidence="9" id="KW-0999">Mitochondrion inner membrane</keyword>
<feature type="compositionally biased region" description="Polar residues" evidence="15">
    <location>
        <begin position="697"/>
        <end position="706"/>
    </location>
</feature>
<dbReference type="InterPro" id="IPR018108">
    <property type="entry name" value="MCP_transmembrane"/>
</dbReference>
<feature type="compositionally biased region" description="Polar residues" evidence="15">
    <location>
        <begin position="730"/>
        <end position="739"/>
    </location>
</feature>
<dbReference type="Proteomes" id="UP000434172">
    <property type="component" value="Unassembled WGS sequence"/>
</dbReference>
<dbReference type="GO" id="GO:0055085">
    <property type="term" value="P:transmembrane transport"/>
    <property type="evidence" value="ECO:0007669"/>
    <property type="project" value="InterPro"/>
</dbReference>
<dbReference type="InterPro" id="IPR011992">
    <property type="entry name" value="EF-hand-dom_pair"/>
</dbReference>
<evidence type="ECO:0000256" key="1">
    <source>
        <dbReference type="ARBA" id="ARBA00002238"/>
    </source>
</evidence>
<evidence type="ECO:0000256" key="2">
    <source>
        <dbReference type="ARBA" id="ARBA00004448"/>
    </source>
</evidence>
<dbReference type="GO" id="GO:0005509">
    <property type="term" value="F:calcium ion binding"/>
    <property type="evidence" value="ECO:0007669"/>
    <property type="project" value="InterPro"/>
</dbReference>
<evidence type="ECO:0000256" key="9">
    <source>
        <dbReference type="ARBA" id="ARBA00022792"/>
    </source>
</evidence>
<feature type="compositionally biased region" description="Polar residues" evidence="15">
    <location>
        <begin position="775"/>
        <end position="789"/>
    </location>
</feature>
<accession>A0A8H3W4X9</accession>
<evidence type="ECO:0000256" key="4">
    <source>
        <dbReference type="ARBA" id="ARBA00021935"/>
    </source>
</evidence>
<feature type="compositionally biased region" description="Pro residues" evidence="15">
    <location>
        <begin position="861"/>
        <end position="871"/>
    </location>
</feature>
<evidence type="ECO:0000259" key="17">
    <source>
        <dbReference type="PROSITE" id="PS50222"/>
    </source>
</evidence>
<dbReference type="InterPro" id="IPR023395">
    <property type="entry name" value="MCP_dom_sf"/>
</dbReference>
<feature type="repeat" description="Solcar" evidence="14">
    <location>
        <begin position="347"/>
        <end position="452"/>
    </location>
</feature>
<comment type="subcellular location">
    <subcellularLocation>
        <location evidence="2">Mitochondrion inner membrane</location>
        <topology evidence="2">Multi-pass membrane protein</topology>
    </subcellularLocation>
</comment>
<dbReference type="SUPFAM" id="SSF47473">
    <property type="entry name" value="EF-hand"/>
    <property type="match status" value="1"/>
</dbReference>
<sequence>MGVTEWVAELEMDMEESQNQRDKRVEELWKQLDVQGTGYLDFKGLQKGLNRIDHPMKNAEDMLRRIMTVVDTNADGKIQYEEFRTFVEQTERQLMILFQSIDKDNNGRLDKTELQEAFRRAGLVVPMRKLSAFFGDIDMNNDGFISFEEWRDFLLFMPTHNGHAPLKAVLDFYSSIVTLTAEGDSMVSEETLEGLGTTGFLLQTLFGSILRIASPSDRETPAEPLTDTDGQMVPSQEDNPDISKIPTSSKPAQQTSPSSFRDPTATIPSIPTSKHPTITDNVDVDMAAAAVLQAGAKAADEQFTGLATIRKLPGVGTSQAKPVTGSEQGSSCDATAERKTKRLTDFAPDPGYFIAGAVAGGLSRTATAPLDRLKVYLLVNTRATTETAATALKQGRPVDALRNAVRPFGDAVKDLWKAGGIRSLFAGNGLNVIKIMPESAIKFGSYEAAKRTLAKLEGHNDPKQINGYSKFVSGGVAGMVAQFCVYPLDTLKFRLQTSTVQGGLTGNALVLDTAKKMWQAGGMRSAYRGVTMGLMGMFPYSAIDMGTFEFLKTSYKRYMSKYRGIHEEDVKPGNIMTGLIGATSGAFGASVVYPLNVLRTRLQTQGTVMHPATYTGIWDVAHKTLKNEGMRGMYKGLTPNLLKVAPALSITWIVPCSWAAAVAMPAPYSDNLYSADDSDFEVPDDDLDVHLSPTDGYFQSSSSSADNLYPPQQEQELQQHQYHRRDHTTDNVTDATLPTSAGVPHVPNVLVQDPSLQQQQKSSKKDTEAREETRLNASPHTYDRGTSSIENDDYHYDDGFSSIGDSVATPSHTTTYTSHARSSSSYTPYTPSTDTPLRTARTHPRRSLFSHTPSLFNIPREAPPAYTPSPTSPLSSSSPREFRNYQTFSPVVAMGAPEEARHLLGRDPESMGGDEPYQDDERPLPWKDRVLKRFPWASRRTLKMVLFALLMFSIFVGFLSMLSGTVSHSSPSKEPAKNFDPVTGLPIKDGPEAPAEPSNPTTPSQPGSGPARPLPWRPQSACAQNEHRFETRVFDVGFDSSKWLSVLQTVQEGKQPSHGGYQPDITGDIVVRRQLSDSPGPSVELEVVGNDERLNVEVEWDAKIQQLRVKAPDAIEWSQSSRPCMAIRATVWVPADAELDQLTLAALHLGVRFVDDLAVSVKDTLEIRTLAGDVRVPGGTAADTPAYRLDARNIVVRTISGDIAGGWPLFDSLKIRSESGDIAAAVQPKPVLESRPLPAVLEVSSVSGDVFVKQPLEEAAKSAKPDTVIPPRNYITTIETKSGIIRAWAAFSTAAFINSVSGDIGVTLLPVYDLSLLPSTTAAEPKLVTQTKSGAIAVTVLEPLWVDIAKTLSRGEREKERADPNLPVDIPTNPLPVPDIPAKMPRIPHIPNIPFIPIGARDPYRNFPGSDRRWSDLIPKRSSPSVTEVSSSSVRQAVAAPPPMRHLKSVHDTISGNLKIVYPGSWEGAIDATSVSGDINIRGQGVKFDSHTKIPKSVKAHKGQAWTCSATLESSK</sequence>
<dbReference type="Pfam" id="PF13499">
    <property type="entry name" value="EF-hand_7"/>
    <property type="match status" value="2"/>
</dbReference>